<dbReference type="AlphaFoldDB" id="A0A7S1VPM7"/>
<gene>
    <name evidence="3" type="ORF">GOCE00092_LOCUS23936</name>
</gene>
<dbReference type="SMART" id="SM00088">
    <property type="entry name" value="PINT"/>
    <property type="match status" value="1"/>
</dbReference>
<keyword evidence="1" id="KW-0647">Proteasome</keyword>
<name>A0A7S1VPM7_9STRA</name>
<reference evidence="3" key="1">
    <citation type="submission" date="2021-01" db="EMBL/GenBank/DDBJ databases">
        <authorList>
            <person name="Corre E."/>
            <person name="Pelletier E."/>
            <person name="Niang G."/>
            <person name="Scheremetjew M."/>
            <person name="Finn R."/>
            <person name="Kale V."/>
            <person name="Holt S."/>
            <person name="Cochrane G."/>
            <person name="Meng A."/>
            <person name="Brown T."/>
            <person name="Cohen L."/>
        </authorList>
    </citation>
    <scope>NUCLEOTIDE SEQUENCE</scope>
    <source>
        <strain evidence="3">CCMP 410</strain>
    </source>
</reference>
<dbReference type="Pfam" id="PF22037">
    <property type="entry name" value="PSD13_N"/>
    <property type="match status" value="1"/>
</dbReference>
<dbReference type="PROSITE" id="PS50250">
    <property type="entry name" value="PCI"/>
    <property type="match status" value="1"/>
</dbReference>
<feature type="domain" description="PCI" evidence="2">
    <location>
        <begin position="157"/>
        <end position="332"/>
    </location>
</feature>
<proteinExistence type="predicted"/>
<dbReference type="GO" id="GO:0008541">
    <property type="term" value="C:proteasome regulatory particle, lid subcomplex"/>
    <property type="evidence" value="ECO:0007669"/>
    <property type="project" value="TreeGrafter"/>
</dbReference>
<dbReference type="EMBL" id="HBGK01045435">
    <property type="protein sequence ID" value="CAD9305214.1"/>
    <property type="molecule type" value="Transcribed_RNA"/>
</dbReference>
<evidence type="ECO:0000256" key="1">
    <source>
        <dbReference type="ARBA" id="ARBA00022942"/>
    </source>
</evidence>
<dbReference type="InterPro" id="IPR054179">
    <property type="entry name" value="PSD13_N"/>
</dbReference>
<dbReference type="GO" id="GO:0005198">
    <property type="term" value="F:structural molecule activity"/>
    <property type="evidence" value="ECO:0007669"/>
    <property type="project" value="TreeGrafter"/>
</dbReference>
<dbReference type="GO" id="GO:0006511">
    <property type="term" value="P:ubiquitin-dependent protein catabolic process"/>
    <property type="evidence" value="ECO:0007669"/>
    <property type="project" value="TreeGrafter"/>
</dbReference>
<organism evidence="3">
    <name type="scientific">Grammatophora oceanica</name>
    <dbReference type="NCBI Taxonomy" id="210454"/>
    <lineage>
        <taxon>Eukaryota</taxon>
        <taxon>Sar</taxon>
        <taxon>Stramenopiles</taxon>
        <taxon>Ochrophyta</taxon>
        <taxon>Bacillariophyta</taxon>
        <taxon>Fragilariophyceae</taxon>
        <taxon>Fragilariophycidae</taxon>
        <taxon>Rhabdonematales</taxon>
        <taxon>Grammatophoraceae</taxon>
        <taxon>Grammatophora</taxon>
    </lineage>
</organism>
<dbReference type="InterPro" id="IPR000717">
    <property type="entry name" value="PCI_dom"/>
</dbReference>
<protein>
    <recommendedName>
        <fullName evidence="2">PCI domain-containing protein</fullName>
    </recommendedName>
</protein>
<dbReference type="GO" id="GO:0005829">
    <property type="term" value="C:cytosol"/>
    <property type="evidence" value="ECO:0007669"/>
    <property type="project" value="TreeGrafter"/>
</dbReference>
<dbReference type="PANTHER" id="PTHR10539:SF0">
    <property type="entry name" value="26S PROTEASOME NON-ATPASE REGULATORY SUBUNIT 13"/>
    <property type="match status" value="1"/>
</dbReference>
<dbReference type="GO" id="GO:0005634">
    <property type="term" value="C:nucleus"/>
    <property type="evidence" value="ECO:0007669"/>
    <property type="project" value="TreeGrafter"/>
</dbReference>
<evidence type="ECO:0000313" key="3">
    <source>
        <dbReference type="EMBL" id="CAD9305214.1"/>
    </source>
</evidence>
<sequence>MKLMAFLNNPTSNLRTTTEGGTSSFLAIYDKVVLAVEKKLNPLSLSQMASLVADSLAPSDGTAAVAVLENLLEKDHIGSAGSLYLKSRLGLLQLNLLEKSGATPDVDASPVLLKIKEQLKANKAKLDESADVSTKEAAIVHSAHHLCGMKYRKAVGPPEAFYAEAIEYLHYTSIEKIPNAYELATDLSLAALTGDGVYNLGQVVTSTPLLGVALPGTDNEYLLELLQAMAAGHVADFNALSSKYASKIQAEPSLMHRRVAVQEKMTLLALVTMIWEQPASERTWKFDAIRERLLLGASDDVEMLVMRALSLHLIEGSLDQVSEELQVTWVMPRVLTKEQMSSMSSRFGEWAVKVSNTRDYMSENTQSLFA</sequence>
<evidence type="ECO:0000259" key="2">
    <source>
        <dbReference type="PROSITE" id="PS50250"/>
    </source>
</evidence>
<accession>A0A7S1VPM7</accession>
<dbReference type="InterPro" id="IPR035298">
    <property type="entry name" value="PSMD13"/>
</dbReference>
<dbReference type="PANTHER" id="PTHR10539">
    <property type="entry name" value="26S PROTEASOME NON-ATPASE REGULATORY SUBUNIT 13"/>
    <property type="match status" value="1"/>
</dbReference>